<dbReference type="InterPro" id="IPR038705">
    <property type="entry name" value="YabP_sf"/>
</dbReference>
<organism evidence="1 2">
    <name type="scientific">Syntrophomonas zehnderi OL-4</name>
    <dbReference type="NCBI Taxonomy" id="690567"/>
    <lineage>
        <taxon>Bacteria</taxon>
        <taxon>Bacillati</taxon>
        <taxon>Bacillota</taxon>
        <taxon>Clostridia</taxon>
        <taxon>Eubacteriales</taxon>
        <taxon>Syntrophomonadaceae</taxon>
        <taxon>Syntrophomonas</taxon>
    </lineage>
</organism>
<dbReference type="GO" id="GO:0030435">
    <property type="term" value="P:sporulation resulting in formation of a cellular spore"/>
    <property type="evidence" value="ECO:0007669"/>
    <property type="project" value="InterPro"/>
</dbReference>
<dbReference type="AlphaFoldDB" id="A0A0E4C7Q7"/>
<dbReference type="Pfam" id="PF07873">
    <property type="entry name" value="YabP"/>
    <property type="match status" value="1"/>
</dbReference>
<dbReference type="STRING" id="690567.473"/>
<dbReference type="InterPro" id="IPR012504">
    <property type="entry name" value="Spore_YabP"/>
</dbReference>
<reference evidence="1 2" key="1">
    <citation type="submission" date="2015-03" db="EMBL/GenBank/DDBJ databases">
        <authorList>
            <person name="Murphy D."/>
        </authorList>
    </citation>
    <scope>NUCLEOTIDE SEQUENCE [LARGE SCALE GENOMIC DNA]</scope>
    <source>
        <strain evidence="1 2">OL-4</strain>
    </source>
</reference>
<keyword evidence="2" id="KW-1185">Reference proteome</keyword>
<name>A0A0E4C7Q7_9FIRM</name>
<dbReference type="OrthoDB" id="9795125at2"/>
<gene>
    <name evidence="1" type="ORF">473</name>
</gene>
<accession>A0A0E4C7Q7</accession>
<dbReference type="NCBIfam" id="TIGR02892">
    <property type="entry name" value="spore_yabP"/>
    <property type="match status" value="1"/>
</dbReference>
<dbReference type="RefSeq" id="WP_046495351.1">
    <property type="nucleotide sequence ID" value="NZ_CGIH01000005.1"/>
</dbReference>
<evidence type="ECO:0000313" key="1">
    <source>
        <dbReference type="EMBL" id="CFX10537.1"/>
    </source>
</evidence>
<protein>
    <submittedName>
        <fullName evidence="1">Sporulation protein YabP</fullName>
    </submittedName>
</protein>
<dbReference type="Gene3D" id="2.60.40.2000">
    <property type="match status" value="1"/>
</dbReference>
<sequence length="89" mass="9887">MTDHSVNMINRKSIDLSGVNNVVNFDDEEIILDTMMGCLEIGGEELHITMLNLDNGKVSIHGNISHLAYKAQGADFKARGKTILNRLFK</sequence>
<proteinExistence type="predicted"/>
<dbReference type="Proteomes" id="UP000045545">
    <property type="component" value="Unassembled WGS sequence"/>
</dbReference>
<dbReference type="EMBL" id="CGIH01000005">
    <property type="protein sequence ID" value="CFX10537.1"/>
    <property type="molecule type" value="Genomic_DNA"/>
</dbReference>
<dbReference type="InterPro" id="IPR022476">
    <property type="entry name" value="Spore_YabP/YqfC"/>
</dbReference>
<dbReference type="PIRSF" id="PIRSF011576">
    <property type="entry name" value="YabP"/>
    <property type="match status" value="1"/>
</dbReference>
<evidence type="ECO:0000313" key="2">
    <source>
        <dbReference type="Proteomes" id="UP000045545"/>
    </source>
</evidence>